<reference evidence="1 3" key="1">
    <citation type="submission" date="2023-09" db="EMBL/GenBank/DDBJ databases">
        <title>Flavobacterium sp. a novel bacteria isolate from Pepper rhizosphere.</title>
        <authorList>
            <person name="Peng Y."/>
            <person name="Lee J."/>
        </authorList>
    </citation>
    <scope>NUCLEOTIDE SEQUENCE</scope>
    <source>
        <strain evidence="1">PMR2A8</strain>
        <strain evidence="2 3">PMTSA4</strain>
    </source>
</reference>
<evidence type="ECO:0000313" key="1">
    <source>
        <dbReference type="EMBL" id="WNM20322.1"/>
    </source>
</evidence>
<organism evidence="1">
    <name type="scientific">Flavobacterium capsici</name>
    <dbReference type="NCBI Taxonomy" id="3075618"/>
    <lineage>
        <taxon>Bacteria</taxon>
        <taxon>Pseudomonadati</taxon>
        <taxon>Bacteroidota</taxon>
        <taxon>Flavobacteriia</taxon>
        <taxon>Flavobacteriales</taxon>
        <taxon>Flavobacteriaceae</taxon>
        <taxon>Flavobacterium</taxon>
    </lineage>
</organism>
<sequence>MKFNQIQHFFKIDKTNYLGFYSFNIFKADETDINLIEILKHSLLSAKFDKGLNDLIKRNVDEFGPLDSNKLMESDFQKTNFNGLKEAVEKYWEDEDWGVDLPVFKTNFKEVEVILQELNLIEGEFYFINLETIRPALIPYPNFWTYFFSFVCIENKSQTVMTTYFGLD</sequence>
<proteinExistence type="predicted"/>
<dbReference type="EMBL" id="CP134890">
    <property type="protein sequence ID" value="WNM21712.1"/>
    <property type="molecule type" value="Genomic_DNA"/>
</dbReference>
<evidence type="ECO:0000313" key="2">
    <source>
        <dbReference type="EMBL" id="WNM21712.1"/>
    </source>
</evidence>
<dbReference type="AlphaFoldDB" id="A0AA96J380"/>
<protein>
    <submittedName>
        <fullName evidence="1">Uncharacterized protein</fullName>
    </submittedName>
</protein>
<gene>
    <name evidence="2" type="ORF">RN605_13660</name>
    <name evidence="1" type="ORF">RN608_06490</name>
</gene>
<accession>A0AA96J380</accession>
<dbReference type="Proteomes" id="UP001304515">
    <property type="component" value="Chromosome"/>
</dbReference>
<dbReference type="KEGG" id="fcj:RN605_13660"/>
<name>A0AA96J380_9FLAO</name>
<keyword evidence="3" id="KW-1185">Reference proteome</keyword>
<accession>A0AA96F0T1</accession>
<dbReference type="EMBL" id="CP134878">
    <property type="protein sequence ID" value="WNM20322.1"/>
    <property type="molecule type" value="Genomic_DNA"/>
</dbReference>
<evidence type="ECO:0000313" key="3">
    <source>
        <dbReference type="Proteomes" id="UP001304515"/>
    </source>
</evidence>
<dbReference type="RefSeq" id="WP_313325641.1">
    <property type="nucleotide sequence ID" value="NZ_CP134878.1"/>
</dbReference>